<dbReference type="EMBL" id="JAQLOI010000001">
    <property type="protein sequence ID" value="MDB1122694.1"/>
    <property type="molecule type" value="Genomic_DNA"/>
</dbReference>
<sequence length="185" mass="20634">MAQKEVNYKNLEQIFSSDVTLSFNLLRFVNTANVKVPIESFSQALAYLGESNIRRFVALVAIASVSEGKPNSLYSLSLQRAHFCELTYGHEQSNSSLAFLVGLFSLLGALFDEDLEYIASHLPINDELKLALSERQGKLGKILTLALAYEDGDWKAINSISNDLSLNENISASYYQQAMRWANID</sequence>
<dbReference type="PANTHER" id="PTHR33525:SF4">
    <property type="entry name" value="CYCLIC DI-GMP PHOSPHODIESTERASE CDGJ"/>
    <property type="match status" value="1"/>
</dbReference>
<accession>A0ABT4YMB4</accession>
<name>A0ABT4YMB4_9VIBR</name>
<dbReference type="SUPFAM" id="SSF109604">
    <property type="entry name" value="HD-domain/PDEase-like"/>
    <property type="match status" value="1"/>
</dbReference>
<organism evidence="2 3">
    <name type="scientific">Vibrio algarum</name>
    <dbReference type="NCBI Taxonomy" id="3020714"/>
    <lineage>
        <taxon>Bacteria</taxon>
        <taxon>Pseudomonadati</taxon>
        <taxon>Pseudomonadota</taxon>
        <taxon>Gammaproteobacteria</taxon>
        <taxon>Vibrionales</taxon>
        <taxon>Vibrionaceae</taxon>
        <taxon>Vibrio</taxon>
    </lineage>
</organism>
<dbReference type="PROSITE" id="PS51833">
    <property type="entry name" value="HDOD"/>
    <property type="match status" value="1"/>
</dbReference>
<proteinExistence type="predicted"/>
<dbReference type="InterPro" id="IPR052340">
    <property type="entry name" value="RNase_Y/CdgJ"/>
</dbReference>
<evidence type="ECO:0000313" key="3">
    <source>
        <dbReference type="Proteomes" id="UP001210678"/>
    </source>
</evidence>
<comment type="caution">
    <text evidence="2">The sequence shown here is derived from an EMBL/GenBank/DDBJ whole genome shotgun (WGS) entry which is preliminary data.</text>
</comment>
<dbReference type="Pfam" id="PF08668">
    <property type="entry name" value="HDOD"/>
    <property type="match status" value="1"/>
</dbReference>
<protein>
    <submittedName>
        <fullName evidence="2">HDOD domain-containing protein</fullName>
    </submittedName>
</protein>
<dbReference type="InterPro" id="IPR013976">
    <property type="entry name" value="HDOD"/>
</dbReference>
<feature type="domain" description="HDOD" evidence="1">
    <location>
        <begin position="1"/>
        <end position="170"/>
    </location>
</feature>
<gene>
    <name evidence="2" type="ORF">PGX00_02775</name>
</gene>
<reference evidence="2 3" key="1">
    <citation type="submission" date="2023-01" db="EMBL/GenBank/DDBJ databases">
        <title>Vibrio sp. KJ40-1 sp.nov, isolated from marine algae.</title>
        <authorList>
            <person name="Butt M."/>
            <person name="Kim J.M.J."/>
            <person name="Jeon C.O.C."/>
        </authorList>
    </citation>
    <scope>NUCLEOTIDE SEQUENCE [LARGE SCALE GENOMIC DNA]</scope>
    <source>
        <strain evidence="2 3">KJ40-1</strain>
    </source>
</reference>
<dbReference type="Gene3D" id="1.10.3210.10">
    <property type="entry name" value="Hypothetical protein af1432"/>
    <property type="match status" value="1"/>
</dbReference>
<keyword evidence="3" id="KW-1185">Reference proteome</keyword>
<evidence type="ECO:0000313" key="2">
    <source>
        <dbReference type="EMBL" id="MDB1122694.1"/>
    </source>
</evidence>
<evidence type="ECO:0000259" key="1">
    <source>
        <dbReference type="PROSITE" id="PS51833"/>
    </source>
</evidence>
<dbReference type="Proteomes" id="UP001210678">
    <property type="component" value="Unassembled WGS sequence"/>
</dbReference>
<dbReference type="PANTHER" id="PTHR33525">
    <property type="match status" value="1"/>
</dbReference>